<dbReference type="AlphaFoldDB" id="A0A540LD73"/>
<dbReference type="InterPro" id="IPR002182">
    <property type="entry name" value="NB-ARC"/>
</dbReference>
<evidence type="ECO:0000313" key="8">
    <source>
        <dbReference type="EMBL" id="TQD84309.1"/>
    </source>
</evidence>
<protein>
    <recommendedName>
        <fullName evidence="1">ADP-ribosyl cyclase/cyclic ADP-ribose hydrolase</fullName>
        <ecNumber evidence="1">3.2.2.6</ecNumber>
    </recommendedName>
</protein>
<reference evidence="8 9" key="1">
    <citation type="journal article" date="2019" name="G3 (Bethesda)">
        <title>Sequencing of a Wild Apple (Malus baccata) Genome Unravels the Differences Between Cultivated and Wild Apple Species Regarding Disease Resistance and Cold Tolerance.</title>
        <authorList>
            <person name="Chen X."/>
        </authorList>
    </citation>
    <scope>NUCLEOTIDE SEQUENCE [LARGE SCALE GENOMIC DNA]</scope>
    <source>
        <strain evidence="9">cv. Shandingzi</strain>
        <tissue evidence="8">Leaves</tissue>
    </source>
</reference>
<evidence type="ECO:0000256" key="1">
    <source>
        <dbReference type="ARBA" id="ARBA00011982"/>
    </source>
</evidence>
<dbReference type="InterPro" id="IPR032675">
    <property type="entry name" value="LRR_dom_sf"/>
</dbReference>
<sequence length="1122" mass="127320">MAAKSSRDSSSSSYRCSYHAFLSFRGQDTRKGFTDHLYRALELAGIHTFRDDDEITRGESIESELEKAIQESQVSIIVFSKDYASSRWCLNELLKIVERRNTDHRHVVLPVFYDVDPSIVKKQSGTFAEAFARHDERLCTEEMDKVEQWRKALRDVASLGGMVLGDRYEGQLIQDIVQEIRNKLDHAALDVSPFSVGMDNRVQHLNMWLQDGSNDVGVAVICGMGGIGKSTIAKAAYNLNFDRFQGSSFLADIRESSEQPNGFARMQRKLLSDIQKRKAKKVYNMDEGTIRIKQAVGYKKVLIVLDDVNNQDQLNAILGMRDWLHPRSKIIITTRHEHLLNAYEVCETFIVRVLDKHESLELFSWHAFGQSHPVEGYMELSRHVVQHCGGLPLALQVLGSSLSGKSKVVWQSALQKLDVIPNDKIQKVLRISFDTLQDDHDKNLFLHVASFFIGKTMDYTITILDNLEFCTRIGIENLVDRCLVTIHGSNRLVMHQLVRNMAMAIIREESPNNPGKRSRVLQKDASNILRKLSGTENIKGLMLNLASKRTFVGSDKKRCHVEDCDGNCSRPRRLGFSSWKPVSFSSTNSASASNEIDFKAEAFRRMHNLEILMLNNVNIRGSYEEFSKNLVCLSWRGFQLKSIPGNLYLGNLVALDMRNSSLQHVWNGTRFLLRLKILNLSHSHGLRTTPDFSGLPNLERLILKDCINLVEVHESTGDLEKLLVLDLEGCKNLMNLPILRSIQDLILSGCSKLVLGTNTTATTDHLQATACEMKELNLLSAKSWYSIWSWVSPRKNIESSSFSVASLPHSLTSLHLGYCNLSEIPSALTMLSSLEYLDLNDNPITSLPECMNNLVKLRTLAVDGCRNLTMLPELPHSLKNLYGKGCTSLKRTTTLPNLDVSPDSDHQSYGISLHSNLWYCGKLVDVASLYSTLALRSFDINLLQDINLFNLIPKGGVEVQRDNYCPSLGRRRHFKGPYECRIFSIFVHRSKIPNWYNYRSMGNTVFSIIVPSHLNIKILGLNACILYARQSDRSPEVARGHHRHALELRNETKGLKWNLIMCNEVDWKERNEDLLWLSHWIMGNNELECGEKLCISINDQGDFVAKEIGINFFALELEPIFR</sequence>
<dbReference type="InterPro" id="IPR042197">
    <property type="entry name" value="Apaf_helical"/>
</dbReference>
<evidence type="ECO:0000256" key="6">
    <source>
        <dbReference type="ARBA" id="ARBA00047304"/>
    </source>
</evidence>
<dbReference type="InterPro" id="IPR000157">
    <property type="entry name" value="TIR_dom"/>
</dbReference>
<dbReference type="STRING" id="106549.A0A540LD73"/>
<proteinExistence type="predicted"/>
<dbReference type="Gene3D" id="1.10.8.430">
    <property type="entry name" value="Helical domain of apoptotic protease-activating factors"/>
    <property type="match status" value="1"/>
</dbReference>
<comment type="catalytic activity">
    <reaction evidence="6">
        <text>NAD(+) + H2O = ADP-D-ribose + nicotinamide + H(+)</text>
        <dbReference type="Rhea" id="RHEA:16301"/>
        <dbReference type="ChEBI" id="CHEBI:15377"/>
        <dbReference type="ChEBI" id="CHEBI:15378"/>
        <dbReference type="ChEBI" id="CHEBI:17154"/>
        <dbReference type="ChEBI" id="CHEBI:57540"/>
        <dbReference type="ChEBI" id="CHEBI:57967"/>
        <dbReference type="EC" id="3.2.2.6"/>
    </reaction>
    <physiologicalReaction direction="left-to-right" evidence="6">
        <dbReference type="Rhea" id="RHEA:16302"/>
    </physiologicalReaction>
</comment>
<dbReference type="Pfam" id="PF00931">
    <property type="entry name" value="NB-ARC"/>
    <property type="match status" value="1"/>
</dbReference>
<dbReference type="SUPFAM" id="SSF52540">
    <property type="entry name" value="P-loop containing nucleoside triphosphate hydrolases"/>
    <property type="match status" value="1"/>
</dbReference>
<dbReference type="InterPro" id="IPR058192">
    <property type="entry name" value="WHD_ROQ1-like"/>
</dbReference>
<dbReference type="PRINTS" id="PR00364">
    <property type="entry name" value="DISEASERSIST"/>
</dbReference>
<dbReference type="SUPFAM" id="SSF52200">
    <property type="entry name" value="Toll/Interleukin receptor TIR domain"/>
    <property type="match status" value="1"/>
</dbReference>
<dbReference type="GO" id="GO:0043531">
    <property type="term" value="F:ADP binding"/>
    <property type="evidence" value="ECO:0007669"/>
    <property type="project" value="InterPro"/>
</dbReference>
<keyword evidence="2" id="KW-0433">Leucine-rich repeat</keyword>
<dbReference type="Gene3D" id="3.80.10.10">
    <property type="entry name" value="Ribonuclease Inhibitor"/>
    <property type="match status" value="2"/>
</dbReference>
<dbReference type="PANTHER" id="PTHR11017">
    <property type="entry name" value="LEUCINE-RICH REPEAT-CONTAINING PROTEIN"/>
    <property type="match status" value="1"/>
</dbReference>
<accession>A0A540LD73</accession>
<dbReference type="InterPro" id="IPR044974">
    <property type="entry name" value="Disease_R_plants"/>
</dbReference>
<dbReference type="EC" id="3.2.2.6" evidence="1"/>
<evidence type="ECO:0000256" key="4">
    <source>
        <dbReference type="ARBA" id="ARBA00022801"/>
    </source>
</evidence>
<gene>
    <name evidence="8" type="ORF">C1H46_030137</name>
</gene>
<dbReference type="PANTHER" id="PTHR11017:SF305">
    <property type="entry name" value="TMV RESISTANCE PROTEIN N-LIKE"/>
    <property type="match status" value="1"/>
</dbReference>
<dbReference type="InterPro" id="IPR003591">
    <property type="entry name" value="Leu-rich_rpt_typical-subtyp"/>
</dbReference>
<keyword evidence="3" id="KW-0677">Repeat</keyword>
<evidence type="ECO:0000256" key="5">
    <source>
        <dbReference type="ARBA" id="ARBA00023027"/>
    </source>
</evidence>
<comment type="caution">
    <text evidence="8">The sequence shown here is derived from an EMBL/GenBank/DDBJ whole genome shotgun (WGS) entry which is preliminary data.</text>
</comment>
<name>A0A540LD73_MALBA</name>
<keyword evidence="5" id="KW-0520">NAD</keyword>
<evidence type="ECO:0000259" key="7">
    <source>
        <dbReference type="PROSITE" id="PS50104"/>
    </source>
</evidence>
<keyword evidence="4" id="KW-0378">Hydrolase</keyword>
<dbReference type="Pfam" id="PF01582">
    <property type="entry name" value="TIR"/>
    <property type="match status" value="1"/>
</dbReference>
<keyword evidence="9" id="KW-1185">Reference proteome</keyword>
<dbReference type="SMART" id="SM00255">
    <property type="entry name" value="TIR"/>
    <property type="match status" value="1"/>
</dbReference>
<dbReference type="FunFam" id="3.40.50.10140:FF:000007">
    <property type="entry name" value="Disease resistance protein (TIR-NBS-LRR class)"/>
    <property type="match status" value="1"/>
</dbReference>
<dbReference type="InterPro" id="IPR001611">
    <property type="entry name" value="Leu-rich_rpt"/>
</dbReference>
<dbReference type="SUPFAM" id="SSF52058">
    <property type="entry name" value="L domain-like"/>
    <property type="match status" value="1"/>
</dbReference>
<dbReference type="PROSITE" id="PS50104">
    <property type="entry name" value="TIR"/>
    <property type="match status" value="1"/>
</dbReference>
<dbReference type="GO" id="GO:0006952">
    <property type="term" value="P:defense response"/>
    <property type="evidence" value="ECO:0007669"/>
    <property type="project" value="InterPro"/>
</dbReference>
<dbReference type="Gene3D" id="3.40.50.10140">
    <property type="entry name" value="Toll/interleukin-1 receptor homology (TIR) domain"/>
    <property type="match status" value="1"/>
</dbReference>
<evidence type="ECO:0000256" key="2">
    <source>
        <dbReference type="ARBA" id="ARBA00022614"/>
    </source>
</evidence>
<evidence type="ECO:0000313" key="9">
    <source>
        <dbReference type="Proteomes" id="UP000315295"/>
    </source>
</evidence>
<dbReference type="FunFam" id="1.10.8.430:FF:000002">
    <property type="entry name" value="Disease resistance protein (TIR-NBS-LRR class)"/>
    <property type="match status" value="1"/>
</dbReference>
<dbReference type="Proteomes" id="UP000315295">
    <property type="component" value="Unassembled WGS sequence"/>
</dbReference>
<feature type="domain" description="TIR" evidence="7">
    <location>
        <begin position="16"/>
        <end position="184"/>
    </location>
</feature>
<organism evidence="8 9">
    <name type="scientific">Malus baccata</name>
    <name type="common">Siberian crab apple</name>
    <name type="synonym">Pyrus baccata</name>
    <dbReference type="NCBI Taxonomy" id="106549"/>
    <lineage>
        <taxon>Eukaryota</taxon>
        <taxon>Viridiplantae</taxon>
        <taxon>Streptophyta</taxon>
        <taxon>Embryophyta</taxon>
        <taxon>Tracheophyta</taxon>
        <taxon>Spermatophyta</taxon>
        <taxon>Magnoliopsida</taxon>
        <taxon>eudicotyledons</taxon>
        <taxon>Gunneridae</taxon>
        <taxon>Pentapetalae</taxon>
        <taxon>rosids</taxon>
        <taxon>fabids</taxon>
        <taxon>Rosales</taxon>
        <taxon>Rosaceae</taxon>
        <taxon>Amygdaloideae</taxon>
        <taxon>Maleae</taxon>
        <taxon>Malus</taxon>
    </lineage>
</organism>
<dbReference type="InterPro" id="IPR027417">
    <property type="entry name" value="P-loop_NTPase"/>
</dbReference>
<dbReference type="Gene3D" id="3.40.50.300">
    <property type="entry name" value="P-loop containing nucleotide triphosphate hydrolases"/>
    <property type="match status" value="1"/>
</dbReference>
<dbReference type="EMBL" id="VIEB01000643">
    <property type="protein sequence ID" value="TQD84309.1"/>
    <property type="molecule type" value="Genomic_DNA"/>
</dbReference>
<dbReference type="SMART" id="SM00364">
    <property type="entry name" value="LRR_BAC"/>
    <property type="match status" value="3"/>
</dbReference>
<evidence type="ECO:0000256" key="3">
    <source>
        <dbReference type="ARBA" id="ARBA00022737"/>
    </source>
</evidence>
<dbReference type="PROSITE" id="PS51450">
    <property type="entry name" value="LRR"/>
    <property type="match status" value="1"/>
</dbReference>
<dbReference type="Pfam" id="PF23282">
    <property type="entry name" value="WHD_ROQ1"/>
    <property type="match status" value="1"/>
</dbReference>
<dbReference type="Pfam" id="PF13855">
    <property type="entry name" value="LRR_8"/>
    <property type="match status" value="1"/>
</dbReference>
<dbReference type="SMART" id="SM00369">
    <property type="entry name" value="LRR_TYP"/>
    <property type="match status" value="3"/>
</dbReference>
<dbReference type="GO" id="GO:0061809">
    <property type="term" value="F:NAD+ nucleosidase activity, cyclic ADP-ribose generating"/>
    <property type="evidence" value="ECO:0007669"/>
    <property type="project" value="UniProtKB-EC"/>
</dbReference>
<dbReference type="GO" id="GO:0007165">
    <property type="term" value="P:signal transduction"/>
    <property type="evidence" value="ECO:0007669"/>
    <property type="project" value="InterPro"/>
</dbReference>
<dbReference type="InterPro" id="IPR035897">
    <property type="entry name" value="Toll_tir_struct_dom_sf"/>
</dbReference>